<evidence type="ECO:0000256" key="4">
    <source>
        <dbReference type="ARBA" id="ARBA00023157"/>
    </source>
</evidence>
<dbReference type="Proteomes" id="UP001159641">
    <property type="component" value="Unassembled WGS sequence"/>
</dbReference>
<dbReference type="Pfam" id="PF01625">
    <property type="entry name" value="PMSR"/>
    <property type="match status" value="1"/>
</dbReference>
<dbReference type="GO" id="GO:0008113">
    <property type="term" value="F:peptide-methionine (S)-S-oxide reductase activity"/>
    <property type="evidence" value="ECO:0007669"/>
    <property type="project" value="UniProtKB-EC"/>
</dbReference>
<dbReference type="InterPro" id="IPR001254">
    <property type="entry name" value="Trypsin_dom"/>
</dbReference>
<dbReference type="GO" id="GO:0006508">
    <property type="term" value="P:proteolysis"/>
    <property type="evidence" value="ECO:0007669"/>
    <property type="project" value="InterPro"/>
</dbReference>
<dbReference type="SMART" id="SM00020">
    <property type="entry name" value="Tryp_SPc"/>
    <property type="match status" value="1"/>
</dbReference>
<dbReference type="PROSITE" id="PS50240">
    <property type="entry name" value="TRYPSIN_DOM"/>
    <property type="match status" value="1"/>
</dbReference>
<name>A0AB34I7F9_ESCRO</name>
<evidence type="ECO:0000256" key="6">
    <source>
        <dbReference type="SAM" id="MobiDB-lite"/>
    </source>
</evidence>
<comment type="similarity">
    <text evidence="1">Belongs to the MsrA Met sulfoxide reductase family.</text>
</comment>
<evidence type="ECO:0000256" key="2">
    <source>
        <dbReference type="ARBA" id="ARBA00012502"/>
    </source>
</evidence>
<dbReference type="InterPro" id="IPR043504">
    <property type="entry name" value="Peptidase_S1_PA_chymotrypsin"/>
</dbReference>
<dbReference type="EMBL" id="JAIQCJ010000047">
    <property type="protein sequence ID" value="KAJ8798499.1"/>
    <property type="molecule type" value="Genomic_DNA"/>
</dbReference>
<dbReference type="AlphaFoldDB" id="A0AB34I7F9"/>
<protein>
    <recommendedName>
        <fullName evidence="2">peptide-methionine (S)-S-oxide reductase</fullName>
        <ecNumber evidence="2">1.8.4.11</ecNumber>
    </recommendedName>
    <alternativeName>
        <fullName evidence="5">Peptide-methionine (S)-S-oxide reductase</fullName>
    </alternativeName>
</protein>
<reference evidence="8 9" key="1">
    <citation type="submission" date="2022-11" db="EMBL/GenBank/DDBJ databases">
        <title>Whole genome sequence of Eschrichtius robustus ER-17-0199.</title>
        <authorList>
            <person name="Bruniche-Olsen A."/>
            <person name="Black A.N."/>
            <person name="Fields C.J."/>
            <person name="Walden K."/>
            <person name="Dewoody J.A."/>
        </authorList>
    </citation>
    <scope>NUCLEOTIDE SEQUENCE [LARGE SCALE GENOMIC DNA]</scope>
    <source>
        <strain evidence="8">ER-17-0199</strain>
        <tissue evidence="8">Blubber</tissue>
    </source>
</reference>
<dbReference type="Pfam" id="PF00089">
    <property type="entry name" value="Trypsin"/>
    <property type="match status" value="1"/>
</dbReference>
<dbReference type="Gene3D" id="2.40.10.10">
    <property type="entry name" value="Trypsin-like serine proteases"/>
    <property type="match status" value="1"/>
</dbReference>
<evidence type="ECO:0000256" key="3">
    <source>
        <dbReference type="ARBA" id="ARBA00023002"/>
    </source>
</evidence>
<dbReference type="InterPro" id="IPR009003">
    <property type="entry name" value="Peptidase_S1_PA"/>
</dbReference>
<dbReference type="SUPFAM" id="SSF50494">
    <property type="entry name" value="Trypsin-like serine proteases"/>
    <property type="match status" value="1"/>
</dbReference>
<evidence type="ECO:0000256" key="5">
    <source>
        <dbReference type="ARBA" id="ARBA00030643"/>
    </source>
</evidence>
<evidence type="ECO:0000313" key="8">
    <source>
        <dbReference type="EMBL" id="KAJ8798499.1"/>
    </source>
</evidence>
<feature type="region of interest" description="Disordered" evidence="6">
    <location>
        <begin position="1"/>
        <end position="49"/>
    </location>
</feature>
<gene>
    <name evidence="8" type="ORF">J1605_016644</name>
</gene>
<dbReference type="Gene3D" id="3.30.1060.10">
    <property type="entry name" value="Peptide methionine sulphoxide reductase MsrA"/>
    <property type="match status" value="1"/>
</dbReference>
<dbReference type="InterPro" id="IPR002569">
    <property type="entry name" value="Met_Sox_Rdtase_MsrA_dom"/>
</dbReference>
<keyword evidence="4" id="KW-1015">Disulfide bond</keyword>
<proteinExistence type="inferred from homology"/>
<evidence type="ECO:0000259" key="7">
    <source>
        <dbReference type="PROSITE" id="PS50240"/>
    </source>
</evidence>
<dbReference type="InterPro" id="IPR036509">
    <property type="entry name" value="Met_Sox_Rdtase_MsrA_sf"/>
</dbReference>
<evidence type="ECO:0000256" key="1">
    <source>
        <dbReference type="ARBA" id="ARBA00005591"/>
    </source>
</evidence>
<dbReference type="GO" id="GO:0004252">
    <property type="term" value="F:serine-type endopeptidase activity"/>
    <property type="evidence" value="ECO:0007669"/>
    <property type="project" value="InterPro"/>
</dbReference>
<sequence length="265" mass="28930">MGGTRGHEGILAGSLLPRATAGEGDPPSSLRARIPSGTPAAPGQPGSHTALLLPLETGIPALRVLMAPVPPQVLSEHGFGLITTDIREGQTFCYAEDYHQQYLSKIPNGYCGLGGTGVSCPLAHCFKNKNKSTLEVVHGKGNLDTENLTKIKVDKLITHYYFDSWFYINDIALLLLKSPLNLGVKKVPICLSEVTDIERWRNCWVTGWGTTIPKRSTETALRKVNIQLIEWETCFHTMPLLTKSMLCAGDLQGGKDTCQGYQLLE</sequence>
<dbReference type="EC" id="1.8.4.11" evidence="2"/>
<feature type="domain" description="Peptidase S1" evidence="7">
    <location>
        <begin position="123"/>
        <end position="260"/>
    </location>
</feature>
<evidence type="ECO:0000313" key="9">
    <source>
        <dbReference type="Proteomes" id="UP001159641"/>
    </source>
</evidence>
<comment type="caution">
    <text evidence="8">The sequence shown here is derived from an EMBL/GenBank/DDBJ whole genome shotgun (WGS) entry which is preliminary data.</text>
</comment>
<keyword evidence="3" id="KW-0560">Oxidoreductase</keyword>
<dbReference type="PANTHER" id="PTHR24252">
    <property type="entry name" value="ACROSIN-RELATED"/>
    <property type="match status" value="1"/>
</dbReference>
<keyword evidence="9" id="KW-1185">Reference proteome</keyword>
<dbReference type="SUPFAM" id="SSF55068">
    <property type="entry name" value="Peptide methionine sulfoxide reductase"/>
    <property type="match status" value="1"/>
</dbReference>
<accession>A0AB34I7F9</accession>
<dbReference type="PANTHER" id="PTHR24252:SF7">
    <property type="entry name" value="HYALIN"/>
    <property type="match status" value="1"/>
</dbReference>
<organism evidence="8 9">
    <name type="scientific">Eschrichtius robustus</name>
    <name type="common">California gray whale</name>
    <name type="synonym">Eschrichtius gibbosus</name>
    <dbReference type="NCBI Taxonomy" id="9764"/>
    <lineage>
        <taxon>Eukaryota</taxon>
        <taxon>Metazoa</taxon>
        <taxon>Chordata</taxon>
        <taxon>Craniata</taxon>
        <taxon>Vertebrata</taxon>
        <taxon>Euteleostomi</taxon>
        <taxon>Mammalia</taxon>
        <taxon>Eutheria</taxon>
        <taxon>Laurasiatheria</taxon>
        <taxon>Artiodactyla</taxon>
        <taxon>Whippomorpha</taxon>
        <taxon>Cetacea</taxon>
        <taxon>Mysticeti</taxon>
        <taxon>Eschrichtiidae</taxon>
        <taxon>Eschrichtius</taxon>
    </lineage>
</organism>